<reference evidence="1" key="1">
    <citation type="submission" date="2016-10" db="EMBL/GenBank/DDBJ databases">
        <authorList>
            <person name="de Groot N.N."/>
        </authorList>
    </citation>
    <scope>NUCLEOTIDE SEQUENCE</scope>
</reference>
<dbReference type="EMBL" id="FPHL01000016">
    <property type="protein sequence ID" value="SFV57752.1"/>
    <property type="molecule type" value="Genomic_DNA"/>
</dbReference>
<sequence>MDLFFQREQFFPYTLSGLMYLYMVSLERIVQKPFFTKVVDVDQHNKKREKPDGEKRDLQFCPERFRQDLLYPLHDEGPS</sequence>
<organism evidence="1">
    <name type="scientific">hydrothermal vent metagenome</name>
    <dbReference type="NCBI Taxonomy" id="652676"/>
    <lineage>
        <taxon>unclassified sequences</taxon>
        <taxon>metagenomes</taxon>
        <taxon>ecological metagenomes</taxon>
    </lineage>
</organism>
<evidence type="ECO:0000313" key="1">
    <source>
        <dbReference type="EMBL" id="SFV57752.1"/>
    </source>
</evidence>
<accession>A0A1W1BWC7</accession>
<gene>
    <name evidence="1" type="ORF">MNB_SV-10-1361</name>
</gene>
<protein>
    <submittedName>
        <fullName evidence="1">Uncharacterized protein</fullName>
    </submittedName>
</protein>
<name>A0A1W1BWC7_9ZZZZ</name>
<dbReference type="AlphaFoldDB" id="A0A1W1BWC7"/>
<proteinExistence type="predicted"/>